<sequence>MKKLIFLLVLAVTFTSCKNEPKKESIETNDGRTEKQSDGLTLLKGEFVYYSDAAVLQTNSQIYGVILNDKVDEINKQAIPFKKEDTDFVLVEVRGKIMPKPEGEEGWDNRIEIKEILNVSALKSEADNVVKLGTN</sequence>
<gene>
    <name evidence="1" type="ORF">ACFS5M_03580</name>
</gene>
<name>A0ABW5WKC8_9FLAO</name>
<protein>
    <recommendedName>
        <fullName evidence="3">NlpE C-terminal OB domain-containing protein</fullName>
    </recommendedName>
</protein>
<proteinExistence type="predicted"/>
<comment type="caution">
    <text evidence="1">The sequence shown here is derived from an EMBL/GenBank/DDBJ whole genome shotgun (WGS) entry which is preliminary data.</text>
</comment>
<keyword evidence="2" id="KW-1185">Reference proteome</keyword>
<dbReference type="EMBL" id="JBHUOV010000001">
    <property type="protein sequence ID" value="MFD2822735.1"/>
    <property type="molecule type" value="Genomic_DNA"/>
</dbReference>
<evidence type="ECO:0000313" key="2">
    <source>
        <dbReference type="Proteomes" id="UP001597533"/>
    </source>
</evidence>
<evidence type="ECO:0000313" key="1">
    <source>
        <dbReference type="EMBL" id="MFD2822735.1"/>
    </source>
</evidence>
<organism evidence="1 2">
    <name type="scientific">Lacinutrix iliipiscaria</name>
    <dbReference type="NCBI Taxonomy" id="1230532"/>
    <lineage>
        <taxon>Bacteria</taxon>
        <taxon>Pseudomonadati</taxon>
        <taxon>Bacteroidota</taxon>
        <taxon>Flavobacteriia</taxon>
        <taxon>Flavobacteriales</taxon>
        <taxon>Flavobacteriaceae</taxon>
        <taxon>Lacinutrix</taxon>
    </lineage>
</organism>
<reference evidence="2" key="1">
    <citation type="journal article" date="2019" name="Int. J. Syst. Evol. Microbiol.">
        <title>The Global Catalogue of Microorganisms (GCM) 10K type strain sequencing project: providing services to taxonomists for standard genome sequencing and annotation.</title>
        <authorList>
            <consortium name="The Broad Institute Genomics Platform"/>
            <consortium name="The Broad Institute Genome Sequencing Center for Infectious Disease"/>
            <person name="Wu L."/>
            <person name="Ma J."/>
        </authorList>
    </citation>
    <scope>NUCLEOTIDE SEQUENCE [LARGE SCALE GENOMIC DNA]</scope>
    <source>
        <strain evidence="2">KCTC 32141</strain>
    </source>
</reference>
<dbReference type="PROSITE" id="PS51257">
    <property type="entry name" value="PROKAR_LIPOPROTEIN"/>
    <property type="match status" value="1"/>
</dbReference>
<dbReference type="RefSeq" id="WP_183485856.1">
    <property type="nucleotide sequence ID" value="NZ_JBHUOV010000001.1"/>
</dbReference>
<dbReference type="Proteomes" id="UP001597533">
    <property type="component" value="Unassembled WGS sequence"/>
</dbReference>
<accession>A0ABW5WKC8</accession>
<evidence type="ECO:0008006" key="3">
    <source>
        <dbReference type="Google" id="ProtNLM"/>
    </source>
</evidence>